<dbReference type="InterPro" id="IPR047650">
    <property type="entry name" value="Transpos_IS110"/>
</dbReference>
<evidence type="ECO:0000313" key="3">
    <source>
        <dbReference type="EMBL" id="MEH2556262.1"/>
    </source>
</evidence>
<feature type="domain" description="Transposase IS116/IS110/IS902 C-terminal" evidence="2">
    <location>
        <begin position="288"/>
        <end position="371"/>
    </location>
</feature>
<evidence type="ECO:0000259" key="1">
    <source>
        <dbReference type="Pfam" id="PF01548"/>
    </source>
</evidence>
<dbReference type="Pfam" id="PF01548">
    <property type="entry name" value="DEDD_Tnp_IS110"/>
    <property type="match status" value="1"/>
</dbReference>
<gene>
    <name evidence="3" type="ORF">V1286_003791</name>
</gene>
<feature type="domain" description="Transposase IS110-like N-terminal" evidence="1">
    <location>
        <begin position="9"/>
        <end position="166"/>
    </location>
</feature>
<dbReference type="RefSeq" id="WP_334481582.1">
    <property type="nucleotide sequence ID" value="NZ_JAZHRV010000001.1"/>
</dbReference>
<evidence type="ECO:0000259" key="2">
    <source>
        <dbReference type="Pfam" id="PF02371"/>
    </source>
</evidence>
<dbReference type="Proteomes" id="UP001364224">
    <property type="component" value="Unassembled WGS sequence"/>
</dbReference>
<sequence>MVEDVHWFVGIDWATQNHRVCLLDAEGRRVGEREFVHGGAGLTELRDWLLEKTKAAPGRIAVAIEMPHGPVVEMLLEHGFTVFAINPKQLDRFRDRFTVAGAKDDSRDALVLGDSLRTDRKAFRQLATDDPTVIELREWSRLMDELLQERTRLANRLRQQLWRYYPQAAELTDDVADDWFLALWQKVPTPAAAAKVSEKAIARILKEHRIRRLDATTVLQTLRKAALFVAPGTREAACVHIRSLVARMHLINQQIKEAGAALDGLCDSLAAQDEENSSGQSHEQCDVAILRSWPGIGRIVLATLLTEAAQPLQARDYHALRALAGVAPVTRQSGKQRFVIRRLACNKRLQTAVHHWSRVAIQRDAAARRRYDALRQRGHGHARALRGVADRLLSALCATLTHRILYEADQRSAQTVATP</sequence>
<dbReference type="InterPro" id="IPR002525">
    <property type="entry name" value="Transp_IS110-like_N"/>
</dbReference>
<comment type="caution">
    <text evidence="3">The sequence shown here is derived from an EMBL/GenBank/DDBJ whole genome shotgun (WGS) entry which is preliminary data.</text>
</comment>
<dbReference type="Pfam" id="PF02371">
    <property type="entry name" value="Transposase_20"/>
    <property type="match status" value="1"/>
</dbReference>
<evidence type="ECO:0000313" key="4">
    <source>
        <dbReference type="Proteomes" id="UP001364224"/>
    </source>
</evidence>
<protein>
    <submittedName>
        <fullName evidence="3">Transposase</fullName>
    </submittedName>
</protein>
<reference evidence="3 4" key="1">
    <citation type="submission" date="2024-02" db="EMBL/GenBank/DDBJ databases">
        <title>Adaptive strategies in a cosmopolitan and abundant soil bacterium.</title>
        <authorList>
            <person name="Carini P."/>
        </authorList>
    </citation>
    <scope>NUCLEOTIDE SEQUENCE [LARGE SCALE GENOMIC DNA]</scope>
    <source>
        <strain evidence="3 4">AZCC 1608</strain>
    </source>
</reference>
<dbReference type="EMBL" id="JAZHRV010000001">
    <property type="protein sequence ID" value="MEH2556262.1"/>
    <property type="molecule type" value="Genomic_DNA"/>
</dbReference>
<accession>A0ABU8BCK5</accession>
<name>A0ABU8BCK5_9BRAD</name>
<dbReference type="PANTHER" id="PTHR33055:SF3">
    <property type="entry name" value="PUTATIVE TRANSPOSASE FOR IS117-RELATED"/>
    <property type="match status" value="1"/>
</dbReference>
<dbReference type="InterPro" id="IPR003346">
    <property type="entry name" value="Transposase_20"/>
</dbReference>
<proteinExistence type="predicted"/>
<organism evidence="3 4">
    <name type="scientific">Bradyrhizobium algeriense</name>
    <dbReference type="NCBI Taxonomy" id="634784"/>
    <lineage>
        <taxon>Bacteria</taxon>
        <taxon>Pseudomonadati</taxon>
        <taxon>Pseudomonadota</taxon>
        <taxon>Alphaproteobacteria</taxon>
        <taxon>Hyphomicrobiales</taxon>
        <taxon>Nitrobacteraceae</taxon>
        <taxon>Bradyrhizobium</taxon>
    </lineage>
</organism>
<dbReference type="NCBIfam" id="NF033542">
    <property type="entry name" value="transpos_IS110"/>
    <property type="match status" value="1"/>
</dbReference>
<dbReference type="PANTHER" id="PTHR33055">
    <property type="entry name" value="TRANSPOSASE FOR INSERTION SEQUENCE ELEMENT IS1111A"/>
    <property type="match status" value="1"/>
</dbReference>
<keyword evidence="4" id="KW-1185">Reference proteome</keyword>